<dbReference type="RefSeq" id="WP_117453370.1">
    <property type="nucleotide sequence ID" value="NZ_CP060636.1"/>
</dbReference>
<protein>
    <submittedName>
        <fullName evidence="1">HAD-IIB family hydrolase</fullName>
    </submittedName>
</protein>
<keyword evidence="1" id="KW-0378">Hydrolase</keyword>
<dbReference type="KEGG" id="ehn:H9Q80_11365"/>
<dbReference type="GO" id="GO:0016791">
    <property type="term" value="F:phosphatase activity"/>
    <property type="evidence" value="ECO:0007669"/>
    <property type="project" value="TreeGrafter"/>
</dbReference>
<dbReference type="Gene3D" id="3.40.50.1000">
    <property type="entry name" value="HAD superfamily/HAD-like"/>
    <property type="match status" value="1"/>
</dbReference>
<dbReference type="Pfam" id="PF08282">
    <property type="entry name" value="Hydrolase_3"/>
    <property type="match status" value="1"/>
</dbReference>
<keyword evidence="2" id="KW-1185">Reference proteome</keyword>
<dbReference type="PANTHER" id="PTHR10000:SF8">
    <property type="entry name" value="HAD SUPERFAMILY HYDROLASE-LIKE, TYPE 3"/>
    <property type="match status" value="1"/>
</dbReference>
<dbReference type="GO" id="GO:0000287">
    <property type="term" value="F:magnesium ion binding"/>
    <property type="evidence" value="ECO:0007669"/>
    <property type="project" value="TreeGrafter"/>
</dbReference>
<reference evidence="1 2" key="1">
    <citation type="submission" date="2020-08" db="EMBL/GenBank/DDBJ databases">
        <authorList>
            <person name="Liu C."/>
            <person name="Sun Q."/>
        </authorList>
    </citation>
    <scope>NUCLEOTIDE SEQUENCE [LARGE SCALE GENOMIC DNA]</scope>
    <source>
        <strain evidence="1 2">NSJ-61</strain>
    </source>
</reference>
<evidence type="ECO:0000313" key="1">
    <source>
        <dbReference type="EMBL" id="QNM10879.1"/>
    </source>
</evidence>
<dbReference type="InterPro" id="IPR023214">
    <property type="entry name" value="HAD_sf"/>
</dbReference>
<dbReference type="Proteomes" id="UP000515856">
    <property type="component" value="Chromosome"/>
</dbReference>
<proteinExistence type="predicted"/>
<dbReference type="SUPFAM" id="SSF56784">
    <property type="entry name" value="HAD-like"/>
    <property type="match status" value="1"/>
</dbReference>
<dbReference type="InterPro" id="IPR036412">
    <property type="entry name" value="HAD-like_sf"/>
</dbReference>
<dbReference type="PANTHER" id="PTHR10000">
    <property type="entry name" value="PHOSPHOSERINE PHOSPHATASE"/>
    <property type="match status" value="1"/>
</dbReference>
<dbReference type="GO" id="GO:0005829">
    <property type="term" value="C:cytosol"/>
    <property type="evidence" value="ECO:0007669"/>
    <property type="project" value="TreeGrafter"/>
</dbReference>
<dbReference type="Gene3D" id="3.30.1240.10">
    <property type="match status" value="1"/>
</dbReference>
<dbReference type="AlphaFoldDB" id="A0A7G9GJ97"/>
<dbReference type="InterPro" id="IPR006379">
    <property type="entry name" value="HAD-SF_hydro_IIB"/>
</dbReference>
<accession>A0A7G9GJ97</accession>
<name>A0A7G9GJ97_9FIRM</name>
<gene>
    <name evidence="1" type="ORF">H9Q80_11365</name>
</gene>
<evidence type="ECO:0000313" key="2">
    <source>
        <dbReference type="Proteomes" id="UP000515856"/>
    </source>
</evidence>
<dbReference type="NCBIfam" id="TIGR01484">
    <property type="entry name" value="HAD-SF-IIB"/>
    <property type="match status" value="1"/>
</dbReference>
<dbReference type="EMBL" id="CP060636">
    <property type="protein sequence ID" value="QNM10879.1"/>
    <property type="molecule type" value="Genomic_DNA"/>
</dbReference>
<organism evidence="1 2">
    <name type="scientific">[Eubacterium] hominis</name>
    <dbReference type="NCBI Taxonomy" id="2764325"/>
    <lineage>
        <taxon>Bacteria</taxon>
        <taxon>Bacillati</taxon>
        <taxon>Bacillota</taxon>
        <taxon>Erysipelotrichia</taxon>
        <taxon>Erysipelotrichales</taxon>
        <taxon>Erysipelotrichaceae</taxon>
        <taxon>Amedibacillus</taxon>
    </lineage>
</organism>
<sequence>MKVLASDYDGTLRTGEMVDTKDVEAIHAFREQGNVFGLVTGRSMESIKKEIERNGFEFDFIIANNGGVVYDANFNKLQCLYMDFNKALDIISYIKTLDCVSFVINDGYNRYKVRVDENQIDHKYGDMAEVTNEEEVLDKGKIAQLVISLNDQQMAHEISEYINAEFKGYVVAYPNTHCVDIVPDGVSKAEGLYVIESFMDLEHDDIYTIGDSYNDIPMLKEFHGCAVAHAQADILNAAEHVYDSVADAIVDLQ</sequence>